<sequence>MPTSKPPLDPGNPPRTTEVPEHASRPPAREPAHDDAPADMEERLRAVFRQLGEDLRRAESAVAGLVRARPADDGLVYVETVEGSVAQGRRILELETGSRHTFQAFLTGLNTVTPVPRTLTSPADAAPPGFDSVPGVTYQLLVDRDFLAEPAAVAALEERVRRGEQVRVIDSPLLKLAIADGEVGMVQLSQERAVLLRQPLTMLVTELFATAWRHSRPYLREVAELAPVDRQILQLMLSGLTDAATAKQLGTSPRTVQRRLRALMDLASVTSRLQLGWYAMRNNWM</sequence>
<proteinExistence type="inferred from homology"/>
<dbReference type="InterPro" id="IPR016032">
    <property type="entry name" value="Sig_transdc_resp-reg_C-effctor"/>
</dbReference>
<keyword evidence="2" id="KW-0805">Transcription regulation</keyword>
<evidence type="ECO:0000256" key="1">
    <source>
        <dbReference type="ARBA" id="ARBA00010641"/>
    </source>
</evidence>
<dbReference type="InterPro" id="IPR000792">
    <property type="entry name" value="Tscrpt_reg_LuxR_C"/>
</dbReference>
<feature type="region of interest" description="Disordered" evidence="5">
    <location>
        <begin position="1"/>
        <end position="37"/>
    </location>
</feature>
<name>A0ABY9IZE7_9ACTN</name>
<evidence type="ECO:0000256" key="2">
    <source>
        <dbReference type="ARBA" id="ARBA00023015"/>
    </source>
</evidence>
<dbReference type="SMART" id="SM00421">
    <property type="entry name" value="HTH_LUXR"/>
    <property type="match status" value="1"/>
</dbReference>
<keyword evidence="8" id="KW-1185">Reference proteome</keyword>
<dbReference type="SUPFAM" id="SSF46894">
    <property type="entry name" value="C-terminal effector domain of the bipartite response regulators"/>
    <property type="match status" value="1"/>
</dbReference>
<feature type="compositionally biased region" description="Pro residues" evidence="5">
    <location>
        <begin position="1"/>
        <end position="13"/>
    </location>
</feature>
<keyword evidence="3" id="KW-0731">Sigma factor</keyword>
<organism evidence="7 8">
    <name type="scientific">Streptomyces poriferorum</name>
    <dbReference type="NCBI Taxonomy" id="2798799"/>
    <lineage>
        <taxon>Bacteria</taxon>
        <taxon>Bacillati</taxon>
        <taxon>Actinomycetota</taxon>
        <taxon>Actinomycetes</taxon>
        <taxon>Kitasatosporales</taxon>
        <taxon>Streptomycetaceae</taxon>
        <taxon>Streptomyces</taxon>
    </lineage>
</organism>
<dbReference type="InterPro" id="IPR036388">
    <property type="entry name" value="WH-like_DNA-bd_sf"/>
</dbReference>
<dbReference type="InterPro" id="IPR013249">
    <property type="entry name" value="RNA_pol_sigma70_r4_t2"/>
</dbReference>
<evidence type="ECO:0000256" key="4">
    <source>
        <dbReference type="ARBA" id="ARBA00023163"/>
    </source>
</evidence>
<dbReference type="RefSeq" id="WP_306069082.1">
    <property type="nucleotide sequence ID" value="NZ_CP120988.1"/>
</dbReference>
<evidence type="ECO:0000313" key="7">
    <source>
        <dbReference type="EMBL" id="WLQ60707.1"/>
    </source>
</evidence>
<dbReference type="Pfam" id="PF08281">
    <property type="entry name" value="Sigma70_r4_2"/>
    <property type="match status" value="1"/>
</dbReference>
<accession>A0ABY9IZE7</accession>
<gene>
    <name evidence="7" type="ORF">P8A19_37110</name>
</gene>
<evidence type="ECO:0000256" key="3">
    <source>
        <dbReference type="ARBA" id="ARBA00023082"/>
    </source>
</evidence>
<dbReference type="Proteomes" id="UP001235744">
    <property type="component" value="Chromosome"/>
</dbReference>
<keyword evidence="4" id="KW-0804">Transcription</keyword>
<feature type="compositionally biased region" description="Basic and acidic residues" evidence="5">
    <location>
        <begin position="18"/>
        <end position="37"/>
    </location>
</feature>
<evidence type="ECO:0000313" key="8">
    <source>
        <dbReference type="Proteomes" id="UP001235744"/>
    </source>
</evidence>
<dbReference type="Gene3D" id="1.10.10.10">
    <property type="entry name" value="Winged helix-like DNA-binding domain superfamily/Winged helix DNA-binding domain"/>
    <property type="match status" value="1"/>
</dbReference>
<protein>
    <submittedName>
        <fullName evidence="7">Helix-turn-helix transcriptional regulator</fullName>
    </submittedName>
</protein>
<dbReference type="EMBL" id="CP120988">
    <property type="protein sequence ID" value="WLQ60707.1"/>
    <property type="molecule type" value="Genomic_DNA"/>
</dbReference>
<feature type="domain" description="HTH luxR-type" evidence="6">
    <location>
        <begin position="222"/>
        <end position="279"/>
    </location>
</feature>
<evidence type="ECO:0000256" key="5">
    <source>
        <dbReference type="SAM" id="MobiDB-lite"/>
    </source>
</evidence>
<evidence type="ECO:0000259" key="6">
    <source>
        <dbReference type="SMART" id="SM00421"/>
    </source>
</evidence>
<reference evidence="7 8" key="1">
    <citation type="submission" date="2023-03" db="EMBL/GenBank/DDBJ databases">
        <title>Isolation and description of six Streptomyces strains from soil environments, able to metabolize different microbial glucans.</title>
        <authorList>
            <person name="Widen T."/>
            <person name="Larsbrink J."/>
        </authorList>
    </citation>
    <scope>NUCLEOTIDE SEQUENCE [LARGE SCALE GENOMIC DNA]</scope>
    <source>
        <strain evidence="7 8">Alt2</strain>
    </source>
</reference>
<comment type="similarity">
    <text evidence="1">Belongs to the sigma-70 factor family. ECF subfamily.</text>
</comment>